<evidence type="ECO:0000313" key="2">
    <source>
        <dbReference type="Proteomes" id="UP000259273"/>
    </source>
</evidence>
<dbReference type="STRING" id="1121937.GCA_000423125_02864"/>
<dbReference type="EMBL" id="DMND01000209">
    <property type="protein sequence ID" value="HAN29075.1"/>
    <property type="molecule type" value="Genomic_DNA"/>
</dbReference>
<organism evidence="1 2">
    <name type="scientific">Haliea salexigens</name>
    <dbReference type="NCBI Taxonomy" id="287487"/>
    <lineage>
        <taxon>Bacteria</taxon>
        <taxon>Pseudomonadati</taxon>
        <taxon>Pseudomonadota</taxon>
        <taxon>Gammaproteobacteria</taxon>
        <taxon>Cellvibrionales</taxon>
        <taxon>Halieaceae</taxon>
        <taxon>Haliea</taxon>
    </lineage>
</organism>
<dbReference type="AlphaFoldDB" id="A0A3C1KQY2"/>
<name>A0A3C1KQY2_9GAMM</name>
<proteinExistence type="predicted"/>
<reference evidence="1 2" key="1">
    <citation type="journal article" date="2018" name="Nat. Biotechnol.">
        <title>A standardized bacterial taxonomy based on genome phylogeny substantially revises the tree of life.</title>
        <authorList>
            <person name="Parks D.H."/>
            <person name="Chuvochina M."/>
            <person name="Waite D.W."/>
            <person name="Rinke C."/>
            <person name="Skarshewski A."/>
            <person name="Chaumeil P.A."/>
            <person name="Hugenholtz P."/>
        </authorList>
    </citation>
    <scope>NUCLEOTIDE SEQUENCE [LARGE SCALE GENOMIC DNA]</scope>
    <source>
        <strain evidence="1">UBA9158</strain>
    </source>
</reference>
<sequence>MQAAESRLDTQWQQLQANGERRVAYLRAAHPGWLVGGGFLTGFIVDRVFSASVRNPRASRLLRHGVRLWPLLPHNILRAVFAGGSPLP</sequence>
<gene>
    <name evidence="1" type="ORF">DCP75_15420</name>
</gene>
<evidence type="ECO:0000313" key="1">
    <source>
        <dbReference type="EMBL" id="HAN29075.1"/>
    </source>
</evidence>
<protein>
    <submittedName>
        <fullName evidence="1">Uncharacterized protein</fullName>
    </submittedName>
</protein>
<comment type="caution">
    <text evidence="1">The sequence shown here is derived from an EMBL/GenBank/DDBJ whole genome shotgun (WGS) entry which is preliminary data.</text>
</comment>
<accession>A0A3C1KQY2</accession>
<dbReference type="Proteomes" id="UP000259273">
    <property type="component" value="Unassembled WGS sequence"/>
</dbReference>